<dbReference type="EMBL" id="SDMP01000013">
    <property type="protein sequence ID" value="RYR20522.1"/>
    <property type="molecule type" value="Genomic_DNA"/>
</dbReference>
<dbReference type="SUPFAM" id="SSF57756">
    <property type="entry name" value="Retrovirus zinc finger-like domains"/>
    <property type="match status" value="1"/>
</dbReference>
<organism evidence="1 2">
    <name type="scientific">Arachis hypogaea</name>
    <name type="common">Peanut</name>
    <dbReference type="NCBI Taxonomy" id="3818"/>
    <lineage>
        <taxon>Eukaryota</taxon>
        <taxon>Viridiplantae</taxon>
        <taxon>Streptophyta</taxon>
        <taxon>Embryophyta</taxon>
        <taxon>Tracheophyta</taxon>
        <taxon>Spermatophyta</taxon>
        <taxon>Magnoliopsida</taxon>
        <taxon>eudicotyledons</taxon>
        <taxon>Gunneridae</taxon>
        <taxon>Pentapetalae</taxon>
        <taxon>rosids</taxon>
        <taxon>fabids</taxon>
        <taxon>Fabales</taxon>
        <taxon>Fabaceae</taxon>
        <taxon>Papilionoideae</taxon>
        <taxon>50 kb inversion clade</taxon>
        <taxon>dalbergioids sensu lato</taxon>
        <taxon>Dalbergieae</taxon>
        <taxon>Pterocarpus clade</taxon>
        <taxon>Arachis</taxon>
    </lineage>
</organism>
<evidence type="ECO:0000313" key="1">
    <source>
        <dbReference type="EMBL" id="RYR20522.1"/>
    </source>
</evidence>
<gene>
    <name evidence="1" type="ORF">Ahy_B03g065695</name>
</gene>
<accession>A0A445A2E0</accession>
<dbReference type="GO" id="GO:0008270">
    <property type="term" value="F:zinc ion binding"/>
    <property type="evidence" value="ECO:0007669"/>
    <property type="project" value="InterPro"/>
</dbReference>
<keyword evidence="2" id="KW-1185">Reference proteome</keyword>
<reference evidence="1 2" key="1">
    <citation type="submission" date="2019-01" db="EMBL/GenBank/DDBJ databases">
        <title>Sequencing of cultivated peanut Arachis hypogaea provides insights into genome evolution and oil improvement.</title>
        <authorList>
            <person name="Chen X."/>
        </authorList>
    </citation>
    <scope>NUCLEOTIDE SEQUENCE [LARGE SCALE GENOMIC DNA]</scope>
    <source>
        <strain evidence="2">cv. Fuhuasheng</strain>
        <tissue evidence="1">Leaves</tissue>
    </source>
</reference>
<dbReference type="InterPro" id="IPR036875">
    <property type="entry name" value="Znf_CCHC_sf"/>
</dbReference>
<comment type="caution">
    <text evidence="1">The sequence shown here is derived from an EMBL/GenBank/DDBJ whole genome shotgun (WGS) entry which is preliminary data.</text>
</comment>
<evidence type="ECO:0000313" key="2">
    <source>
        <dbReference type="Proteomes" id="UP000289738"/>
    </source>
</evidence>
<sequence>MFFLGEERLALFEKAMRGIQSLCKDLELDYKAFHGGVRPSAEHAAKANAVVRDPLVVQSKGAPKLGKKKGHDKRRRCTCCKGTGHTKRTCPAKGDNDEQHDLRDDAFEGDDLDMHDWDDEHVGDNLFLDPNGTSNNVYHNTVSCFRVAVLNIVLRSSY</sequence>
<dbReference type="Proteomes" id="UP000289738">
    <property type="component" value="Chromosome B03"/>
</dbReference>
<dbReference type="GO" id="GO:0003676">
    <property type="term" value="F:nucleic acid binding"/>
    <property type="evidence" value="ECO:0007669"/>
    <property type="project" value="InterPro"/>
</dbReference>
<name>A0A445A2E0_ARAHY</name>
<protein>
    <recommendedName>
        <fullName evidence="3">CCHC-type domain-containing protein</fullName>
    </recommendedName>
</protein>
<dbReference type="AlphaFoldDB" id="A0A445A2E0"/>
<proteinExistence type="predicted"/>
<evidence type="ECO:0008006" key="3">
    <source>
        <dbReference type="Google" id="ProtNLM"/>
    </source>
</evidence>